<evidence type="ECO:0000256" key="9">
    <source>
        <dbReference type="ARBA" id="ARBA00022764"/>
    </source>
</evidence>
<dbReference type="GO" id="GO:0008270">
    <property type="term" value="F:zinc ion binding"/>
    <property type="evidence" value="ECO:0007669"/>
    <property type="project" value="InterPro"/>
</dbReference>
<dbReference type="SUPFAM" id="SSF56281">
    <property type="entry name" value="Metallo-hydrolase/oxidoreductase"/>
    <property type="match status" value="1"/>
</dbReference>
<evidence type="ECO:0000256" key="4">
    <source>
        <dbReference type="ARBA" id="ARBA00005250"/>
    </source>
</evidence>
<dbReference type="GO" id="GO:0042597">
    <property type="term" value="C:periplasmic space"/>
    <property type="evidence" value="ECO:0007669"/>
    <property type="project" value="UniProtKB-SubCell"/>
</dbReference>
<dbReference type="CDD" id="cd16282">
    <property type="entry name" value="metallo-hydrolase-like_MBL-fold"/>
    <property type="match status" value="1"/>
</dbReference>
<feature type="domain" description="Metallo-beta-lactamase" evidence="14">
    <location>
        <begin position="47"/>
        <end position="226"/>
    </location>
</feature>
<comment type="subunit">
    <text evidence="5">Monomer.</text>
</comment>
<dbReference type="InterPro" id="IPR001279">
    <property type="entry name" value="Metallo-B-lactamas"/>
</dbReference>
<proteinExistence type="inferred from homology"/>
<evidence type="ECO:0000259" key="14">
    <source>
        <dbReference type="SMART" id="SM00849"/>
    </source>
</evidence>
<keyword evidence="16" id="KW-1185">Reference proteome</keyword>
<name>A0A5C6UPU5_9SPHN</name>
<comment type="catalytic activity">
    <reaction evidence="1">
        <text>a beta-lactam + H2O = a substituted beta-amino acid</text>
        <dbReference type="Rhea" id="RHEA:20401"/>
        <dbReference type="ChEBI" id="CHEBI:15377"/>
        <dbReference type="ChEBI" id="CHEBI:35627"/>
        <dbReference type="ChEBI" id="CHEBI:140347"/>
        <dbReference type="EC" id="3.5.2.6"/>
    </reaction>
</comment>
<evidence type="ECO:0000256" key="6">
    <source>
        <dbReference type="ARBA" id="ARBA00012865"/>
    </source>
</evidence>
<evidence type="ECO:0000256" key="5">
    <source>
        <dbReference type="ARBA" id="ARBA00011245"/>
    </source>
</evidence>
<reference evidence="15 16" key="1">
    <citation type="submission" date="2019-08" db="EMBL/GenBank/DDBJ databases">
        <title>Sphingorhabdus soil sp. nov., isolated from arctic soil.</title>
        <authorList>
            <person name="Liu Y."/>
        </authorList>
    </citation>
    <scope>NUCLEOTIDE SEQUENCE [LARGE SCALE GENOMIC DNA]</scope>
    <source>
        <strain evidence="15 16">D-2Q-5-6</strain>
    </source>
</reference>
<dbReference type="Gene3D" id="3.60.15.10">
    <property type="entry name" value="Ribonuclease Z/Hydroxyacylglutathione hydrolase-like"/>
    <property type="match status" value="1"/>
</dbReference>
<feature type="signal peptide" evidence="13">
    <location>
        <begin position="1"/>
        <end position="22"/>
    </location>
</feature>
<keyword evidence="9" id="KW-0574">Periplasm</keyword>
<dbReference type="Proteomes" id="UP000321129">
    <property type="component" value="Unassembled WGS sequence"/>
</dbReference>
<keyword evidence="11" id="KW-0862">Zinc</keyword>
<evidence type="ECO:0000313" key="16">
    <source>
        <dbReference type="Proteomes" id="UP000321129"/>
    </source>
</evidence>
<dbReference type="OrthoDB" id="420651at2"/>
<accession>A0A5C6UPU5</accession>
<comment type="caution">
    <text evidence="15">The sequence shown here is derived from an EMBL/GenBank/DDBJ whole genome shotgun (WGS) entry which is preliminary data.</text>
</comment>
<dbReference type="InterPro" id="IPR036866">
    <property type="entry name" value="RibonucZ/Hydroxyglut_hydro"/>
</dbReference>
<dbReference type="PANTHER" id="PTHR42951:SF4">
    <property type="entry name" value="ACYL-COENZYME A THIOESTERASE MBLAC2"/>
    <property type="match status" value="1"/>
</dbReference>
<dbReference type="EC" id="3.5.2.6" evidence="6"/>
<dbReference type="PROSITE" id="PS00743">
    <property type="entry name" value="BETA_LACTAMASE_B_1"/>
    <property type="match status" value="1"/>
</dbReference>
<dbReference type="SMART" id="SM00849">
    <property type="entry name" value="Lactamase_B"/>
    <property type="match status" value="1"/>
</dbReference>
<protein>
    <recommendedName>
        <fullName evidence="6">beta-lactamase</fullName>
        <ecNumber evidence="6">3.5.2.6</ecNumber>
    </recommendedName>
</protein>
<evidence type="ECO:0000256" key="1">
    <source>
        <dbReference type="ARBA" id="ARBA00001526"/>
    </source>
</evidence>
<evidence type="ECO:0000256" key="8">
    <source>
        <dbReference type="ARBA" id="ARBA00022729"/>
    </source>
</evidence>
<evidence type="ECO:0000256" key="10">
    <source>
        <dbReference type="ARBA" id="ARBA00022801"/>
    </source>
</evidence>
<dbReference type="InterPro" id="IPR050855">
    <property type="entry name" value="NDM-1-like"/>
</dbReference>
<keyword evidence="12" id="KW-0046">Antibiotic resistance</keyword>
<gene>
    <name evidence="15" type="ORF">FSZ31_05480</name>
</gene>
<dbReference type="EMBL" id="VOPY01000001">
    <property type="protein sequence ID" value="TXC74166.1"/>
    <property type="molecule type" value="Genomic_DNA"/>
</dbReference>
<dbReference type="PANTHER" id="PTHR42951">
    <property type="entry name" value="METALLO-BETA-LACTAMASE DOMAIN-CONTAINING"/>
    <property type="match status" value="1"/>
</dbReference>
<feature type="chain" id="PRO_5023102509" description="beta-lactamase" evidence="13">
    <location>
        <begin position="23"/>
        <end position="313"/>
    </location>
</feature>
<comment type="subcellular location">
    <subcellularLocation>
        <location evidence="3">Periplasm</location>
    </subcellularLocation>
</comment>
<sequence>MHKFAVVLISIAALTLSAPAQAQRDFSAVEIRTEIVAPGIAVLFGSGGNIGVSYGGDGTVLIDDQFAPLTPKIEAAIAALGASPVRFLINTHWHGDHSGGNANFGKAGALILAQDHVRDRLLAEQAKDGNEAAPAALPVITYHDGISLFLNGGSVRTIHAPHAHTDGDSIVVWQDANVVHMGDTFFNAISLPFIDLDSGGSAQGMLAAVDRVLGMIDDKTVVIPGHGPVSNKVGLVAYRAMLADVIGRVGAARKAGKTLAEVVAMKPAAQYEIKDAFISGDAFTTAVYKSFDSAMGHDHDDMDHGDKPAEHHH</sequence>
<organism evidence="15 16">
    <name type="scientific">Flavisphingopyxis soli</name>
    <dbReference type="NCBI Taxonomy" id="2601267"/>
    <lineage>
        <taxon>Bacteria</taxon>
        <taxon>Pseudomonadati</taxon>
        <taxon>Pseudomonadota</taxon>
        <taxon>Alphaproteobacteria</taxon>
        <taxon>Sphingomonadales</taxon>
        <taxon>Sphingopyxidaceae</taxon>
        <taxon>Flavisphingopyxis</taxon>
    </lineage>
</organism>
<evidence type="ECO:0000313" key="15">
    <source>
        <dbReference type="EMBL" id="TXC74166.1"/>
    </source>
</evidence>
<comment type="cofactor">
    <cofactor evidence="2">
        <name>Zn(2+)</name>
        <dbReference type="ChEBI" id="CHEBI:29105"/>
    </cofactor>
</comment>
<dbReference type="GO" id="GO:0017001">
    <property type="term" value="P:antibiotic catabolic process"/>
    <property type="evidence" value="ECO:0007669"/>
    <property type="project" value="InterPro"/>
</dbReference>
<evidence type="ECO:0000256" key="2">
    <source>
        <dbReference type="ARBA" id="ARBA00001947"/>
    </source>
</evidence>
<comment type="similarity">
    <text evidence="4">Belongs to the metallo-beta-lactamase superfamily. Class-B beta-lactamase family.</text>
</comment>
<dbReference type="InterPro" id="IPR001018">
    <property type="entry name" value="Beta-lactamase_class-B_CS"/>
</dbReference>
<dbReference type="RefSeq" id="WP_147122046.1">
    <property type="nucleotide sequence ID" value="NZ_VOPY01000001.1"/>
</dbReference>
<dbReference type="Pfam" id="PF00753">
    <property type="entry name" value="Lactamase_B"/>
    <property type="match status" value="1"/>
</dbReference>
<keyword evidence="8 13" id="KW-0732">Signal</keyword>
<evidence type="ECO:0000256" key="7">
    <source>
        <dbReference type="ARBA" id="ARBA00022723"/>
    </source>
</evidence>
<dbReference type="AlphaFoldDB" id="A0A5C6UPU5"/>
<dbReference type="GO" id="GO:0008800">
    <property type="term" value="F:beta-lactamase activity"/>
    <property type="evidence" value="ECO:0007669"/>
    <property type="project" value="UniProtKB-EC"/>
</dbReference>
<keyword evidence="7" id="KW-0479">Metal-binding</keyword>
<evidence type="ECO:0000256" key="3">
    <source>
        <dbReference type="ARBA" id="ARBA00004418"/>
    </source>
</evidence>
<dbReference type="GO" id="GO:0046677">
    <property type="term" value="P:response to antibiotic"/>
    <property type="evidence" value="ECO:0007669"/>
    <property type="project" value="UniProtKB-KW"/>
</dbReference>
<evidence type="ECO:0000256" key="12">
    <source>
        <dbReference type="ARBA" id="ARBA00023251"/>
    </source>
</evidence>
<evidence type="ECO:0000256" key="11">
    <source>
        <dbReference type="ARBA" id="ARBA00022833"/>
    </source>
</evidence>
<evidence type="ECO:0000256" key="13">
    <source>
        <dbReference type="SAM" id="SignalP"/>
    </source>
</evidence>
<keyword evidence="10 15" id="KW-0378">Hydrolase</keyword>